<dbReference type="InterPro" id="IPR036464">
    <property type="entry name" value="Rubisco_LSMT_subst-bd_sf"/>
</dbReference>
<comment type="catalytic activity">
    <reaction evidence="4">
        <text>L-histidyl-[protein] + S-adenosyl-L-methionine = N(tele)-methyl-L-histidyl-[protein] + S-adenosyl-L-homocysteine + H(+)</text>
        <dbReference type="Rhea" id="RHEA:19369"/>
        <dbReference type="Rhea" id="RHEA-COMP:9745"/>
        <dbReference type="Rhea" id="RHEA-COMP:11600"/>
        <dbReference type="ChEBI" id="CHEBI:15378"/>
        <dbReference type="ChEBI" id="CHEBI:16367"/>
        <dbReference type="ChEBI" id="CHEBI:29979"/>
        <dbReference type="ChEBI" id="CHEBI:57856"/>
        <dbReference type="ChEBI" id="CHEBI:59789"/>
        <dbReference type="EC" id="2.1.1.85"/>
    </reaction>
</comment>
<dbReference type="PANTHER" id="PTHR13271">
    <property type="entry name" value="UNCHARACTERIZED PUTATIVE METHYLTRANSFERASE"/>
    <property type="match status" value="1"/>
</dbReference>
<organism evidence="6 7">
    <name type="scientific">Tenebrio molitor</name>
    <name type="common">Yellow mealworm beetle</name>
    <dbReference type="NCBI Taxonomy" id="7067"/>
    <lineage>
        <taxon>Eukaryota</taxon>
        <taxon>Metazoa</taxon>
        <taxon>Ecdysozoa</taxon>
        <taxon>Arthropoda</taxon>
        <taxon>Hexapoda</taxon>
        <taxon>Insecta</taxon>
        <taxon>Pterygota</taxon>
        <taxon>Neoptera</taxon>
        <taxon>Endopterygota</taxon>
        <taxon>Coleoptera</taxon>
        <taxon>Polyphaga</taxon>
        <taxon>Cucujiformia</taxon>
        <taxon>Tenebrionidae</taxon>
        <taxon>Tenebrio</taxon>
    </lineage>
</organism>
<dbReference type="GO" id="GO:0032259">
    <property type="term" value="P:methylation"/>
    <property type="evidence" value="ECO:0007669"/>
    <property type="project" value="UniProtKB-KW"/>
</dbReference>
<evidence type="ECO:0000259" key="5">
    <source>
        <dbReference type="Pfam" id="PF09273"/>
    </source>
</evidence>
<evidence type="ECO:0000256" key="3">
    <source>
        <dbReference type="ARBA" id="ARBA00022691"/>
    </source>
</evidence>
<dbReference type="InterPro" id="IPR050600">
    <property type="entry name" value="SETD3_SETD6_MTase"/>
</dbReference>
<dbReference type="Gene3D" id="3.90.1410.10">
    <property type="entry name" value="set domain protein methyltransferase, domain 1"/>
    <property type="match status" value="1"/>
</dbReference>
<dbReference type="GO" id="GO:0018064">
    <property type="term" value="F:protein-L-histidine N-tele-methyltransferase activity"/>
    <property type="evidence" value="ECO:0007669"/>
    <property type="project" value="UniProtKB-EC"/>
</dbReference>
<dbReference type="SUPFAM" id="SSF81822">
    <property type="entry name" value="RuBisCo LSMT C-terminal, substrate-binding domain"/>
    <property type="match status" value="1"/>
</dbReference>
<dbReference type="PANTHER" id="PTHR13271:SF47">
    <property type="entry name" value="ACTIN-HISTIDINE N-METHYLTRANSFERASE"/>
    <property type="match status" value="1"/>
</dbReference>
<name>A0A8J6HVV9_TENMO</name>
<dbReference type="SUPFAM" id="SSF82199">
    <property type="entry name" value="SET domain"/>
    <property type="match status" value="1"/>
</dbReference>
<proteinExistence type="inferred from homology"/>
<protein>
    <recommendedName>
        <fullName evidence="4">protein-histidine N-methyltransferase</fullName>
        <ecNumber evidence="4">2.1.1.85</ecNumber>
    </recommendedName>
</protein>
<dbReference type="AlphaFoldDB" id="A0A8J6HVV9"/>
<comment type="similarity">
    <text evidence="4">Belongs to the class V-like SAM-binding methyltransferase superfamily. SETD3 actin-histidine methyltransferase family.</text>
</comment>
<accession>A0A8J6HVV9</accession>
<evidence type="ECO:0000256" key="2">
    <source>
        <dbReference type="ARBA" id="ARBA00022679"/>
    </source>
</evidence>
<dbReference type="EMBL" id="JABDTM020009365">
    <property type="protein sequence ID" value="KAH0821113.1"/>
    <property type="molecule type" value="Genomic_DNA"/>
</dbReference>
<dbReference type="Pfam" id="PF09273">
    <property type="entry name" value="Rubis-subs-bind"/>
    <property type="match status" value="1"/>
</dbReference>
<keyword evidence="1 4" id="KW-0489">Methyltransferase</keyword>
<keyword evidence="3 4" id="KW-0949">S-adenosyl-L-methionine</keyword>
<comment type="caution">
    <text evidence="6">The sequence shown here is derived from an EMBL/GenBank/DDBJ whole genome shotgun (WGS) entry which is preliminary data.</text>
</comment>
<evidence type="ECO:0000313" key="6">
    <source>
        <dbReference type="EMBL" id="KAH0821113.1"/>
    </source>
</evidence>
<dbReference type="GO" id="GO:0016279">
    <property type="term" value="F:protein-lysine N-methyltransferase activity"/>
    <property type="evidence" value="ECO:0007669"/>
    <property type="project" value="TreeGrafter"/>
</dbReference>
<reference evidence="6" key="2">
    <citation type="submission" date="2021-08" db="EMBL/GenBank/DDBJ databases">
        <authorList>
            <person name="Eriksson T."/>
        </authorList>
    </citation>
    <scope>NUCLEOTIDE SEQUENCE</scope>
    <source>
        <strain evidence="6">Stoneville</strain>
        <tissue evidence="6">Whole head</tissue>
    </source>
</reference>
<dbReference type="PROSITE" id="PS51565">
    <property type="entry name" value="SAM_MT85_SETD3"/>
    <property type="match status" value="1"/>
</dbReference>
<keyword evidence="7" id="KW-1185">Reference proteome</keyword>
<dbReference type="Proteomes" id="UP000719412">
    <property type="component" value="Unassembled WGS sequence"/>
</dbReference>
<keyword evidence="2 4" id="KW-0808">Transferase</keyword>
<sequence>MSALLTPSFKILSDFFYATGMDSEAVKVPKRAFHVALRRRGRWAVSTVMTRQNTVPFQEDYHALIPLWDMCNHTNGTISTAYNPVLDRSECLALKNFKAGEQLFIFYGSRSNADLFVHNGFVYEDNDYDVYWMRLGISKSDPLQEKRNRLLDKLSISSTSDFSIRKGAKPIDGQLLGFLRIFNMNEGKLIKLKQSNQSLAINSFAADVVLIVLIKFFPVDQLDHWITSDKSGDLEYIDCALDTALETKSWCFLQARLKLLLSTSSSIT</sequence>
<gene>
    <name evidence="6" type="ORF">GEV33_001678</name>
</gene>
<feature type="domain" description="Rubisco LSMT substrate-binding" evidence="5">
    <location>
        <begin position="138"/>
        <end position="263"/>
    </location>
</feature>
<evidence type="ECO:0000256" key="1">
    <source>
        <dbReference type="ARBA" id="ARBA00022603"/>
    </source>
</evidence>
<evidence type="ECO:0000256" key="4">
    <source>
        <dbReference type="PROSITE-ProRule" id="PRU00898"/>
    </source>
</evidence>
<dbReference type="EC" id="2.1.1.85" evidence="4"/>
<dbReference type="InterPro" id="IPR025785">
    <property type="entry name" value="SETD3"/>
</dbReference>
<dbReference type="InterPro" id="IPR015353">
    <property type="entry name" value="Rubisco_LSMT_subst-bd"/>
</dbReference>
<dbReference type="InterPro" id="IPR046341">
    <property type="entry name" value="SET_dom_sf"/>
</dbReference>
<reference evidence="6" key="1">
    <citation type="journal article" date="2020" name="J Insects Food Feed">
        <title>The yellow mealworm (Tenebrio molitor) genome: a resource for the emerging insects as food and feed industry.</title>
        <authorList>
            <person name="Eriksson T."/>
            <person name="Andere A."/>
            <person name="Kelstrup H."/>
            <person name="Emery V."/>
            <person name="Picard C."/>
        </authorList>
    </citation>
    <scope>NUCLEOTIDE SEQUENCE</scope>
    <source>
        <strain evidence="6">Stoneville</strain>
        <tissue evidence="6">Whole head</tissue>
    </source>
</reference>
<dbReference type="Gene3D" id="3.90.1420.10">
    <property type="entry name" value="Rubisco LSMT, substrate-binding domain"/>
    <property type="match status" value="1"/>
</dbReference>
<evidence type="ECO:0000313" key="7">
    <source>
        <dbReference type="Proteomes" id="UP000719412"/>
    </source>
</evidence>